<evidence type="ECO:0000313" key="2">
    <source>
        <dbReference type="Proteomes" id="UP000501690"/>
    </source>
</evidence>
<protein>
    <submittedName>
        <fullName evidence="1">Uncharacterized protein</fullName>
    </submittedName>
</protein>
<dbReference type="AlphaFoldDB" id="A0A4D6LQX3"/>
<name>A0A4D6LQX3_VIGUN</name>
<gene>
    <name evidence="1" type="ORF">DEO72_LG4g1349</name>
</gene>
<accession>A0A4D6LQX3</accession>
<evidence type="ECO:0000313" key="1">
    <source>
        <dbReference type="EMBL" id="QCD90394.1"/>
    </source>
</evidence>
<keyword evidence="2" id="KW-1185">Reference proteome</keyword>
<dbReference type="EMBL" id="CP039348">
    <property type="protein sequence ID" value="QCD90394.1"/>
    <property type="molecule type" value="Genomic_DNA"/>
</dbReference>
<sequence length="106" mass="11839">MGTGRFVSTVGTGGHVLRLACLGCWSQLALLKCQTGSTYVARRRRLAHLNRRPSSSRTSTLVDRWPLPTHFNRGYRPIPLGRQPEIVLLNGWAELACLDSDLNRPI</sequence>
<proteinExistence type="predicted"/>
<reference evidence="1 2" key="1">
    <citation type="submission" date="2019-04" db="EMBL/GenBank/DDBJ databases">
        <title>An improved genome assembly and genetic linkage map for asparagus bean, Vigna unguiculata ssp. sesquipedialis.</title>
        <authorList>
            <person name="Xia Q."/>
            <person name="Zhang R."/>
            <person name="Dong Y."/>
        </authorList>
    </citation>
    <scope>NUCLEOTIDE SEQUENCE [LARGE SCALE GENOMIC DNA]</scope>
    <source>
        <tissue evidence="1">Leaf</tissue>
    </source>
</reference>
<organism evidence="1 2">
    <name type="scientific">Vigna unguiculata</name>
    <name type="common">Cowpea</name>
    <dbReference type="NCBI Taxonomy" id="3917"/>
    <lineage>
        <taxon>Eukaryota</taxon>
        <taxon>Viridiplantae</taxon>
        <taxon>Streptophyta</taxon>
        <taxon>Embryophyta</taxon>
        <taxon>Tracheophyta</taxon>
        <taxon>Spermatophyta</taxon>
        <taxon>Magnoliopsida</taxon>
        <taxon>eudicotyledons</taxon>
        <taxon>Gunneridae</taxon>
        <taxon>Pentapetalae</taxon>
        <taxon>rosids</taxon>
        <taxon>fabids</taxon>
        <taxon>Fabales</taxon>
        <taxon>Fabaceae</taxon>
        <taxon>Papilionoideae</taxon>
        <taxon>50 kb inversion clade</taxon>
        <taxon>NPAAA clade</taxon>
        <taxon>indigoferoid/millettioid clade</taxon>
        <taxon>Phaseoleae</taxon>
        <taxon>Vigna</taxon>
    </lineage>
</organism>
<dbReference type="Proteomes" id="UP000501690">
    <property type="component" value="Linkage Group LG4"/>
</dbReference>